<feature type="compositionally biased region" description="Low complexity" evidence="2">
    <location>
        <begin position="153"/>
        <end position="174"/>
    </location>
</feature>
<evidence type="ECO:0000313" key="4">
    <source>
        <dbReference type="Proteomes" id="UP001143480"/>
    </source>
</evidence>
<name>A0A9W6KWD0_9ACTN</name>
<evidence type="ECO:0000256" key="1">
    <source>
        <dbReference type="SAM" id="Coils"/>
    </source>
</evidence>
<dbReference type="Proteomes" id="UP001143480">
    <property type="component" value="Unassembled WGS sequence"/>
</dbReference>
<organism evidence="3 4">
    <name type="scientific">Dactylosporangium matsuzakiense</name>
    <dbReference type="NCBI Taxonomy" id="53360"/>
    <lineage>
        <taxon>Bacteria</taxon>
        <taxon>Bacillati</taxon>
        <taxon>Actinomycetota</taxon>
        <taxon>Actinomycetes</taxon>
        <taxon>Micromonosporales</taxon>
        <taxon>Micromonosporaceae</taxon>
        <taxon>Dactylosporangium</taxon>
    </lineage>
</organism>
<proteinExistence type="predicted"/>
<dbReference type="EMBL" id="BSFP01000147">
    <property type="protein sequence ID" value="GLL08437.1"/>
    <property type="molecule type" value="Genomic_DNA"/>
</dbReference>
<sequence length="313" mass="30498">MFDSWVGEGAMVAARTAAKGLSTVDLEQIRDTLAAGRKPKVVFTEQAGQIAGQLGQVVALTDPELSDEWVVVRFGRDELPFSPADLAIAPKTTAAKRGAAAVPAPREESSVPAASVADSPAAVTSAAAPDSPADAAAASSSSPAPAAGGGSDAGSAPGSAAAGSGSAAAAASDSGGAGSSGAGSASAGSAAGSGGDSSDSSGSGESRPSSSKPPAKKTAPKAKPPAGLTVTLAYADGEWTVAANQGAKALAKPYVIKAGEALKMVAMLDVPGVHEAVEEIVSAARAEAENQAERLRAELAEIEARLAELREAE</sequence>
<evidence type="ECO:0000256" key="2">
    <source>
        <dbReference type="SAM" id="MobiDB-lite"/>
    </source>
</evidence>
<accession>A0A9W6KWD0</accession>
<evidence type="ECO:0000313" key="3">
    <source>
        <dbReference type="EMBL" id="GLL08437.1"/>
    </source>
</evidence>
<feature type="compositionally biased region" description="Low complexity" evidence="2">
    <location>
        <begin position="182"/>
        <end position="213"/>
    </location>
</feature>
<comment type="caution">
    <text evidence="3">The sequence shown here is derived from an EMBL/GenBank/DDBJ whole genome shotgun (WGS) entry which is preliminary data.</text>
</comment>
<keyword evidence="4" id="KW-1185">Reference proteome</keyword>
<reference evidence="3" key="2">
    <citation type="submission" date="2023-01" db="EMBL/GenBank/DDBJ databases">
        <authorList>
            <person name="Sun Q."/>
            <person name="Evtushenko L."/>
        </authorList>
    </citation>
    <scope>NUCLEOTIDE SEQUENCE</scope>
    <source>
        <strain evidence="3">VKM Ac-1321</strain>
    </source>
</reference>
<keyword evidence="1" id="KW-0175">Coiled coil</keyword>
<gene>
    <name evidence="3" type="ORF">GCM10017581_101990</name>
</gene>
<protein>
    <submittedName>
        <fullName evidence="3">Uncharacterized protein</fullName>
    </submittedName>
</protein>
<reference evidence="3" key="1">
    <citation type="journal article" date="2014" name="Int. J. Syst. Evol. Microbiol.">
        <title>Complete genome sequence of Corynebacterium casei LMG S-19264T (=DSM 44701T), isolated from a smear-ripened cheese.</title>
        <authorList>
            <consortium name="US DOE Joint Genome Institute (JGI-PGF)"/>
            <person name="Walter F."/>
            <person name="Albersmeier A."/>
            <person name="Kalinowski J."/>
            <person name="Ruckert C."/>
        </authorList>
    </citation>
    <scope>NUCLEOTIDE SEQUENCE</scope>
    <source>
        <strain evidence="3">VKM Ac-1321</strain>
    </source>
</reference>
<feature type="region of interest" description="Disordered" evidence="2">
    <location>
        <begin position="98"/>
        <end position="224"/>
    </location>
</feature>
<dbReference type="AlphaFoldDB" id="A0A9W6KWD0"/>
<feature type="coiled-coil region" evidence="1">
    <location>
        <begin position="274"/>
        <end position="312"/>
    </location>
</feature>
<feature type="compositionally biased region" description="Low complexity" evidence="2">
    <location>
        <begin position="98"/>
        <end position="146"/>
    </location>
</feature>